<dbReference type="PANTHER" id="PTHR30578:SF1">
    <property type="entry name" value="NA(+)-TRANSLOCATING NADH-QUINONE REDUCTASE SUBUNIT B"/>
    <property type="match status" value="1"/>
</dbReference>
<evidence type="ECO:0000256" key="1">
    <source>
        <dbReference type="ARBA" id="ARBA00022448"/>
    </source>
</evidence>
<dbReference type="Pfam" id="PF03116">
    <property type="entry name" value="NQR2_RnfD_RnfE"/>
    <property type="match status" value="1"/>
</dbReference>
<keyword evidence="3" id="KW-0285">Flavoprotein</keyword>
<sequence length="144" mass="15382">SGSLGETSALLIVLGGLFIIYKKGASWRLALACLLGGTLSSVLLRTAGLEQIPSLFSTFAAGSFLFGVFFVVTEPVSGAKTKWGQWIYGLIIGILIVVLRGFSNFSEGVMFSVLIMNAIAPLLDQTIRQIQSTKKVKIKAKVQA</sequence>
<dbReference type="EMBL" id="BART01017191">
    <property type="protein sequence ID" value="GAG75498.1"/>
    <property type="molecule type" value="Genomic_DNA"/>
</dbReference>
<feature type="transmembrane region" description="Helical" evidence="9">
    <location>
        <begin position="54"/>
        <end position="73"/>
    </location>
</feature>
<protein>
    <submittedName>
        <fullName evidence="10">Uncharacterized protein</fullName>
    </submittedName>
</protein>
<feature type="non-terminal residue" evidence="10">
    <location>
        <position position="1"/>
    </location>
</feature>
<evidence type="ECO:0000256" key="9">
    <source>
        <dbReference type="SAM" id="Phobius"/>
    </source>
</evidence>
<keyword evidence="2" id="KW-0597">Phosphoprotein</keyword>
<dbReference type="InterPro" id="IPR004338">
    <property type="entry name" value="NqrB/RnfD"/>
</dbReference>
<evidence type="ECO:0000313" key="10">
    <source>
        <dbReference type="EMBL" id="GAG75498.1"/>
    </source>
</evidence>
<feature type="transmembrane region" description="Helical" evidence="9">
    <location>
        <begin position="6"/>
        <end position="22"/>
    </location>
</feature>
<feature type="transmembrane region" description="Helical" evidence="9">
    <location>
        <begin position="29"/>
        <end position="48"/>
    </location>
</feature>
<evidence type="ECO:0000256" key="2">
    <source>
        <dbReference type="ARBA" id="ARBA00022553"/>
    </source>
</evidence>
<name>X1ATB0_9ZZZZ</name>
<gene>
    <name evidence="10" type="ORF">S01H4_32797</name>
</gene>
<reference evidence="10" key="1">
    <citation type="journal article" date="2014" name="Front. Microbiol.">
        <title>High frequency of phylogenetically diverse reductive dehalogenase-homologous genes in deep subseafloor sedimentary metagenomes.</title>
        <authorList>
            <person name="Kawai M."/>
            <person name="Futagami T."/>
            <person name="Toyoda A."/>
            <person name="Takaki Y."/>
            <person name="Nishi S."/>
            <person name="Hori S."/>
            <person name="Arai W."/>
            <person name="Tsubouchi T."/>
            <person name="Morono Y."/>
            <person name="Uchiyama I."/>
            <person name="Ito T."/>
            <person name="Fujiyama A."/>
            <person name="Inagaki F."/>
            <person name="Takami H."/>
        </authorList>
    </citation>
    <scope>NUCLEOTIDE SEQUENCE</scope>
    <source>
        <strain evidence="10">Expedition CK06-06</strain>
    </source>
</reference>
<evidence type="ECO:0000256" key="3">
    <source>
        <dbReference type="ARBA" id="ARBA00022630"/>
    </source>
</evidence>
<evidence type="ECO:0000256" key="6">
    <source>
        <dbReference type="ARBA" id="ARBA00022967"/>
    </source>
</evidence>
<keyword evidence="8 9" id="KW-0472">Membrane</keyword>
<dbReference type="PANTHER" id="PTHR30578">
    <property type="entry name" value="ELECTRON TRANSPORT COMPLEX PROTEIN RNFD"/>
    <property type="match status" value="1"/>
</dbReference>
<evidence type="ECO:0000256" key="4">
    <source>
        <dbReference type="ARBA" id="ARBA00022643"/>
    </source>
</evidence>
<keyword evidence="4" id="KW-0288">FMN</keyword>
<evidence type="ECO:0000256" key="8">
    <source>
        <dbReference type="ARBA" id="ARBA00023136"/>
    </source>
</evidence>
<dbReference type="GO" id="GO:0005886">
    <property type="term" value="C:plasma membrane"/>
    <property type="evidence" value="ECO:0007669"/>
    <property type="project" value="TreeGrafter"/>
</dbReference>
<proteinExistence type="predicted"/>
<dbReference type="GO" id="GO:0055085">
    <property type="term" value="P:transmembrane transport"/>
    <property type="evidence" value="ECO:0007669"/>
    <property type="project" value="InterPro"/>
</dbReference>
<feature type="transmembrane region" description="Helical" evidence="9">
    <location>
        <begin position="85"/>
        <end position="103"/>
    </location>
</feature>
<accession>X1ATB0</accession>
<evidence type="ECO:0000256" key="5">
    <source>
        <dbReference type="ARBA" id="ARBA00022692"/>
    </source>
</evidence>
<keyword evidence="5 9" id="KW-0812">Transmembrane</keyword>
<keyword evidence="6" id="KW-1278">Translocase</keyword>
<keyword evidence="1" id="KW-0813">Transport</keyword>
<organism evidence="10">
    <name type="scientific">marine sediment metagenome</name>
    <dbReference type="NCBI Taxonomy" id="412755"/>
    <lineage>
        <taxon>unclassified sequences</taxon>
        <taxon>metagenomes</taxon>
        <taxon>ecological metagenomes</taxon>
    </lineage>
</organism>
<dbReference type="AlphaFoldDB" id="X1ATB0"/>
<evidence type="ECO:0000256" key="7">
    <source>
        <dbReference type="ARBA" id="ARBA00022989"/>
    </source>
</evidence>
<comment type="caution">
    <text evidence="10">The sequence shown here is derived from an EMBL/GenBank/DDBJ whole genome shotgun (WGS) entry which is preliminary data.</text>
</comment>
<keyword evidence="7 9" id="KW-1133">Transmembrane helix</keyword>